<protein>
    <submittedName>
        <fullName evidence="9">Nicotinamide riboside transporter PnuC</fullName>
    </submittedName>
</protein>
<dbReference type="InterPro" id="IPR006419">
    <property type="entry name" value="NMN_transpt_PnuC"/>
</dbReference>
<evidence type="ECO:0000256" key="7">
    <source>
        <dbReference type="ARBA" id="ARBA00023136"/>
    </source>
</evidence>
<evidence type="ECO:0000256" key="8">
    <source>
        <dbReference type="SAM" id="Phobius"/>
    </source>
</evidence>
<accession>A0ABU9DHC7</accession>
<dbReference type="RefSeq" id="WP_341415339.1">
    <property type="nucleotide sequence ID" value="NZ_JBBPCC010000005.1"/>
</dbReference>
<evidence type="ECO:0000256" key="2">
    <source>
        <dbReference type="ARBA" id="ARBA00006669"/>
    </source>
</evidence>
<keyword evidence="10" id="KW-1185">Reference proteome</keyword>
<feature type="transmembrane region" description="Helical" evidence="8">
    <location>
        <begin position="91"/>
        <end position="109"/>
    </location>
</feature>
<keyword evidence="6 8" id="KW-1133">Transmembrane helix</keyword>
<feature type="transmembrane region" description="Helical" evidence="8">
    <location>
        <begin position="21"/>
        <end position="38"/>
    </location>
</feature>
<feature type="transmembrane region" description="Helical" evidence="8">
    <location>
        <begin position="44"/>
        <end position="61"/>
    </location>
</feature>
<comment type="similarity">
    <text evidence="2">Belongs to the nicotinamide ribonucleoside (NR) uptake permease (TC 4.B.1) family.</text>
</comment>
<keyword evidence="7 8" id="KW-0472">Membrane</keyword>
<proteinExistence type="inferred from homology"/>
<reference evidence="9 10" key="1">
    <citation type="submission" date="2024-04" db="EMBL/GenBank/DDBJ databases">
        <title>draft genome sequnece of Paenibacillus filicis.</title>
        <authorList>
            <person name="Kim D.-U."/>
        </authorList>
    </citation>
    <scope>NUCLEOTIDE SEQUENCE [LARGE SCALE GENOMIC DNA]</scope>
    <source>
        <strain evidence="9 10">KACC14197</strain>
    </source>
</reference>
<keyword evidence="5 8" id="KW-0812">Transmembrane</keyword>
<dbReference type="PANTHER" id="PTHR36122">
    <property type="entry name" value="NICOTINAMIDE RIBOSIDE TRANSPORTER PNUC"/>
    <property type="match status" value="1"/>
</dbReference>
<keyword evidence="4" id="KW-1003">Cell membrane</keyword>
<evidence type="ECO:0000256" key="3">
    <source>
        <dbReference type="ARBA" id="ARBA00022448"/>
    </source>
</evidence>
<dbReference type="EMBL" id="JBBPCC010000005">
    <property type="protein sequence ID" value="MEK8128274.1"/>
    <property type="molecule type" value="Genomic_DNA"/>
</dbReference>
<feature type="transmembrane region" description="Helical" evidence="8">
    <location>
        <begin position="173"/>
        <end position="195"/>
    </location>
</feature>
<feature type="transmembrane region" description="Helical" evidence="8">
    <location>
        <begin position="68"/>
        <end position="85"/>
    </location>
</feature>
<dbReference type="PANTHER" id="PTHR36122:SF2">
    <property type="entry name" value="NICOTINAMIDE RIBOSIDE TRANSPORTER PNUC"/>
    <property type="match status" value="1"/>
</dbReference>
<organism evidence="9 10">
    <name type="scientific">Paenibacillus filicis</name>
    <dbReference type="NCBI Taxonomy" id="669464"/>
    <lineage>
        <taxon>Bacteria</taxon>
        <taxon>Bacillati</taxon>
        <taxon>Bacillota</taxon>
        <taxon>Bacilli</taxon>
        <taxon>Bacillales</taxon>
        <taxon>Paenibacillaceae</taxon>
        <taxon>Paenibacillus</taxon>
    </lineage>
</organism>
<name>A0ABU9DHC7_9BACL</name>
<sequence length="236" mass="26546">MENTQQQSWLYNQFFSGWKRFEVTYAIILILLQVVAYVIAPDSIIGMVSGVAGVICLVFGMKGKKLTFAFGLVQCVAMTIIAWQSHAYGAFVMNIFYVISQPIGWFLWGNDEAVNTISPKMKRLIFLAAFVAWAVGWFVLARSGGQLPYFDSINLVISFIAQVLYICKYKENWSLWIIVNIANLAYWAILTYQVATGHSDVGTVGGCLSQVALQVALLFNSIYANKVWKTYEQNLQ</sequence>
<evidence type="ECO:0000313" key="9">
    <source>
        <dbReference type="EMBL" id="MEK8128274.1"/>
    </source>
</evidence>
<evidence type="ECO:0000256" key="1">
    <source>
        <dbReference type="ARBA" id="ARBA00004651"/>
    </source>
</evidence>
<keyword evidence="3" id="KW-0813">Transport</keyword>
<comment type="caution">
    <text evidence="9">The sequence shown here is derived from an EMBL/GenBank/DDBJ whole genome shotgun (WGS) entry which is preliminary data.</text>
</comment>
<feature type="transmembrane region" description="Helical" evidence="8">
    <location>
        <begin position="147"/>
        <end position="166"/>
    </location>
</feature>
<dbReference type="Pfam" id="PF04973">
    <property type="entry name" value="NMN_transporter"/>
    <property type="match status" value="1"/>
</dbReference>
<evidence type="ECO:0000256" key="6">
    <source>
        <dbReference type="ARBA" id="ARBA00022989"/>
    </source>
</evidence>
<feature type="transmembrane region" description="Helical" evidence="8">
    <location>
        <begin position="201"/>
        <end position="223"/>
    </location>
</feature>
<evidence type="ECO:0000256" key="4">
    <source>
        <dbReference type="ARBA" id="ARBA00022475"/>
    </source>
</evidence>
<evidence type="ECO:0000313" key="10">
    <source>
        <dbReference type="Proteomes" id="UP001469365"/>
    </source>
</evidence>
<evidence type="ECO:0000256" key="5">
    <source>
        <dbReference type="ARBA" id="ARBA00022692"/>
    </source>
</evidence>
<gene>
    <name evidence="9" type="primary">pnuC</name>
    <name evidence="9" type="ORF">WMW72_10200</name>
</gene>
<dbReference type="NCBIfam" id="TIGR01528">
    <property type="entry name" value="NMN_trans_PnuC"/>
    <property type="match status" value="1"/>
</dbReference>
<comment type="subcellular location">
    <subcellularLocation>
        <location evidence="1">Cell membrane</location>
        <topology evidence="1">Multi-pass membrane protein</topology>
    </subcellularLocation>
</comment>
<dbReference type="Proteomes" id="UP001469365">
    <property type="component" value="Unassembled WGS sequence"/>
</dbReference>
<feature type="transmembrane region" description="Helical" evidence="8">
    <location>
        <begin position="121"/>
        <end position="141"/>
    </location>
</feature>